<organism evidence="1 2">
    <name type="scientific">Papaver somniferum</name>
    <name type="common">Opium poppy</name>
    <dbReference type="NCBI Taxonomy" id="3469"/>
    <lineage>
        <taxon>Eukaryota</taxon>
        <taxon>Viridiplantae</taxon>
        <taxon>Streptophyta</taxon>
        <taxon>Embryophyta</taxon>
        <taxon>Tracheophyta</taxon>
        <taxon>Spermatophyta</taxon>
        <taxon>Magnoliopsida</taxon>
        <taxon>Ranunculales</taxon>
        <taxon>Papaveraceae</taxon>
        <taxon>Papaveroideae</taxon>
        <taxon>Papaver</taxon>
    </lineage>
</organism>
<evidence type="ECO:0000313" key="1">
    <source>
        <dbReference type="EMBL" id="RZC47388.1"/>
    </source>
</evidence>
<proteinExistence type="predicted"/>
<reference evidence="1 2" key="1">
    <citation type="journal article" date="2018" name="Science">
        <title>The opium poppy genome and morphinan production.</title>
        <authorList>
            <person name="Guo L."/>
            <person name="Winzer T."/>
            <person name="Yang X."/>
            <person name="Li Y."/>
            <person name="Ning Z."/>
            <person name="He Z."/>
            <person name="Teodor R."/>
            <person name="Lu Y."/>
            <person name="Bowser T.A."/>
            <person name="Graham I.A."/>
            <person name="Ye K."/>
        </authorList>
    </citation>
    <scope>NUCLEOTIDE SEQUENCE [LARGE SCALE GENOMIC DNA]</scope>
    <source>
        <strain evidence="2">cv. HN1</strain>
        <tissue evidence="1">Leaves</tissue>
    </source>
</reference>
<name>A0A4Y7IIX8_PAPSO</name>
<keyword evidence="2" id="KW-1185">Reference proteome</keyword>
<gene>
    <name evidence="1" type="ORF">C5167_040334</name>
</gene>
<dbReference type="AlphaFoldDB" id="A0A4Y7IIX8"/>
<dbReference type="Proteomes" id="UP000316621">
    <property type="component" value="Chromosome 1"/>
</dbReference>
<evidence type="ECO:0000313" key="2">
    <source>
        <dbReference type="Proteomes" id="UP000316621"/>
    </source>
</evidence>
<dbReference type="Gramene" id="RZC47388">
    <property type="protein sequence ID" value="RZC47388"/>
    <property type="gene ID" value="C5167_040334"/>
</dbReference>
<dbReference type="EMBL" id="CM010715">
    <property type="protein sequence ID" value="RZC47388.1"/>
    <property type="molecule type" value="Genomic_DNA"/>
</dbReference>
<accession>A0A4Y7IIX8</accession>
<protein>
    <submittedName>
        <fullName evidence="1">Uncharacterized protein</fullName>
    </submittedName>
</protein>
<sequence length="59" mass="6381">MGAECEESVHIRCSRNGLNEIFFTTLSSGMNIVRVMGGEVVLLTEKTVGGYGLQTDDSK</sequence>